<feature type="compositionally biased region" description="Polar residues" evidence="1">
    <location>
        <begin position="91"/>
        <end position="109"/>
    </location>
</feature>
<feature type="region of interest" description="Disordered" evidence="1">
    <location>
        <begin position="81"/>
        <end position="109"/>
    </location>
</feature>
<keyword evidence="3" id="KW-1185">Reference proteome</keyword>
<organism evidence="2 3">
    <name type="scientific">Halalkalibacter krulwichiae</name>
    <dbReference type="NCBI Taxonomy" id="199441"/>
    <lineage>
        <taxon>Bacteria</taxon>
        <taxon>Bacillati</taxon>
        <taxon>Bacillota</taxon>
        <taxon>Bacilli</taxon>
        <taxon>Bacillales</taxon>
        <taxon>Bacillaceae</taxon>
        <taxon>Halalkalibacter</taxon>
    </lineage>
</organism>
<evidence type="ECO:0000313" key="3">
    <source>
        <dbReference type="Proteomes" id="UP000193006"/>
    </source>
</evidence>
<protein>
    <submittedName>
        <fullName evidence="2">Uncharacterized protein</fullName>
    </submittedName>
</protein>
<name>A0A1X9MFB5_9BACI</name>
<reference evidence="2 3" key="1">
    <citation type="submission" date="2017-04" db="EMBL/GenBank/DDBJ databases">
        <title>Bacillus krulwichiae AM31D Genome sequencing and assembly.</title>
        <authorList>
            <person name="Krulwich T.A."/>
            <person name="Anastor L."/>
            <person name="Ehrlich R."/>
            <person name="Ehrlich G.D."/>
            <person name="Janto B."/>
        </authorList>
    </citation>
    <scope>NUCLEOTIDE SEQUENCE [LARGE SCALE GENOMIC DNA]</scope>
    <source>
        <strain evidence="2 3">AM31D</strain>
    </source>
</reference>
<dbReference type="KEGG" id="bkw:BkAM31D_20930"/>
<dbReference type="AlphaFoldDB" id="A0A1X9MFB5"/>
<gene>
    <name evidence="2" type="ORF">BkAM31D_20930</name>
</gene>
<dbReference type="EMBL" id="CP020814">
    <property type="protein sequence ID" value="ARK32106.1"/>
    <property type="molecule type" value="Genomic_DNA"/>
</dbReference>
<dbReference type="STRING" id="199441.BkAM31D_20930"/>
<proteinExistence type="predicted"/>
<evidence type="ECO:0000313" key="2">
    <source>
        <dbReference type="EMBL" id="ARK32106.1"/>
    </source>
</evidence>
<dbReference type="RefSeq" id="WP_066161082.1">
    <property type="nucleotide sequence ID" value="NZ_CP020814.1"/>
</dbReference>
<sequence>MYRPTVRYDDLYKDYVTNLETATHLNRTQVIRAALFIAGHTQEFKNLMDPYLKRGHSFPDPLWEADENGLWYHDKAEVVQEKPQAPPKKVVQQNYQQTSPRVYSPGGNASINFNGRQL</sequence>
<dbReference type="Proteomes" id="UP000193006">
    <property type="component" value="Chromosome"/>
</dbReference>
<accession>A0A1X9MFB5</accession>
<evidence type="ECO:0000256" key="1">
    <source>
        <dbReference type="SAM" id="MobiDB-lite"/>
    </source>
</evidence>